<dbReference type="InterPro" id="IPR001949">
    <property type="entry name" value="NADH-UbQ_OxRdtase_51kDa_CS"/>
</dbReference>
<dbReference type="Proteomes" id="UP000422108">
    <property type="component" value="Chromosome"/>
</dbReference>
<dbReference type="Gene3D" id="3.40.30.10">
    <property type="entry name" value="Glutaredoxin"/>
    <property type="match status" value="1"/>
</dbReference>
<dbReference type="CDD" id="cd02980">
    <property type="entry name" value="TRX_Fd_family"/>
    <property type="match status" value="1"/>
</dbReference>
<keyword evidence="2" id="KW-0004">4Fe-4S</keyword>
<keyword evidence="4" id="KW-0408">Iron</keyword>
<dbReference type="InterPro" id="IPR037225">
    <property type="entry name" value="Nuo51_FMN-bd_sf"/>
</dbReference>
<evidence type="ECO:0000313" key="8">
    <source>
        <dbReference type="Proteomes" id="UP000422108"/>
    </source>
</evidence>
<dbReference type="SUPFAM" id="SSF140490">
    <property type="entry name" value="Nqo1C-terminal domain-like"/>
    <property type="match status" value="1"/>
</dbReference>
<organism evidence="7 8">
    <name type="scientific">Desulfosarcina ovata subsp. ovata</name>
    <dbReference type="NCBI Taxonomy" id="2752305"/>
    <lineage>
        <taxon>Bacteria</taxon>
        <taxon>Pseudomonadati</taxon>
        <taxon>Thermodesulfobacteriota</taxon>
        <taxon>Desulfobacteria</taxon>
        <taxon>Desulfobacterales</taxon>
        <taxon>Desulfosarcinaceae</taxon>
        <taxon>Desulfosarcina</taxon>
    </lineage>
</organism>
<dbReference type="SUPFAM" id="SSF142019">
    <property type="entry name" value="Nqo1 FMN-binding domain-like"/>
    <property type="match status" value="1"/>
</dbReference>
<evidence type="ECO:0000259" key="6">
    <source>
        <dbReference type="SMART" id="SM00928"/>
    </source>
</evidence>
<evidence type="ECO:0000256" key="2">
    <source>
        <dbReference type="ARBA" id="ARBA00022485"/>
    </source>
</evidence>
<proteinExistence type="inferred from homology"/>
<dbReference type="InterPro" id="IPR037207">
    <property type="entry name" value="Nuop51_4Fe4S-bd_sf"/>
</dbReference>
<dbReference type="PANTHER" id="PTHR43578:SF3">
    <property type="entry name" value="NADH-QUINONE OXIDOREDUCTASE SUBUNIT F"/>
    <property type="match status" value="1"/>
</dbReference>
<dbReference type="GO" id="GO:0008137">
    <property type="term" value="F:NADH dehydrogenase (ubiquinone) activity"/>
    <property type="evidence" value="ECO:0007669"/>
    <property type="project" value="InterPro"/>
</dbReference>
<dbReference type="InterPro" id="IPR019575">
    <property type="entry name" value="Nuop51_4Fe4S-bd"/>
</dbReference>
<evidence type="ECO:0000256" key="1">
    <source>
        <dbReference type="ARBA" id="ARBA00007523"/>
    </source>
</evidence>
<keyword evidence="3" id="KW-0479">Metal-binding</keyword>
<dbReference type="Gene3D" id="1.20.1440.230">
    <property type="entry name" value="NADH-ubiquinone oxidoreductase 51kDa subunit, iron-sulphur binding domain"/>
    <property type="match status" value="1"/>
</dbReference>
<name>A0A5K8AJV6_9BACT</name>
<sequence length="504" mass="54726">MIAAFEKELESQGLAGKVDLRATGCHGLCELGPNVVIYPEEIYYVHVKPEDVAEIVKETVQGKKVVDRLVYSDPASGEKAVHLSEIPFYKYQSRNLIGNNTRINPSSIDDYIGIGGYAALAKALFGMKPEQVLDEVKKANLRGRGGGGFPAGLKWETTRNAPEKEKYVIVNGHEGEPGAFMDRAVFTGNPHLVLEGLIIGAYAIGAHQGFIYTRHDSKLLKQNIDRALKQARENGLLGENILGSGFDFDVEVHFDVGIFVSGESSALMRSIEGKNPEPRPKYIRTSVSGIWDKPSNLNNVETWANVPQIIEKGAEWYTGIGTESSKGTKMISLSGNIVNSGVVEVPFGTTLRQIIFDIGGGIPGGKKLKALHFGGAMGGSIPESLIDTPLDFDALKKVGAPMGAGALMVMDEDTDMVEMARFFLTFLTNESCGKCVPCREGIQQLLKILTDICKGEGKKGDIETMEEIADVMSAASLCSLGKTATDPLRGTLKYFREEYETNIH</sequence>
<evidence type="ECO:0000313" key="7">
    <source>
        <dbReference type="EMBL" id="BBO92982.1"/>
    </source>
</evidence>
<dbReference type="EMBL" id="AP021879">
    <property type="protein sequence ID" value="BBO92982.1"/>
    <property type="molecule type" value="Genomic_DNA"/>
</dbReference>
<dbReference type="GO" id="GO:0051539">
    <property type="term" value="F:4 iron, 4 sulfur cluster binding"/>
    <property type="evidence" value="ECO:0007669"/>
    <property type="project" value="UniProtKB-KW"/>
</dbReference>
<evidence type="ECO:0000256" key="3">
    <source>
        <dbReference type="ARBA" id="ARBA00022723"/>
    </source>
</evidence>
<keyword evidence="8" id="KW-1185">Reference proteome</keyword>
<dbReference type="InterPro" id="IPR011538">
    <property type="entry name" value="Nuo51_FMN-bd"/>
</dbReference>
<accession>A0A5K8AJV6</accession>
<evidence type="ECO:0000256" key="5">
    <source>
        <dbReference type="ARBA" id="ARBA00023014"/>
    </source>
</evidence>
<gene>
    <name evidence="7" type="ORF">DSCOOX_61620</name>
</gene>
<reference evidence="7 8" key="1">
    <citation type="submission" date="2019-11" db="EMBL/GenBank/DDBJ databases">
        <title>Comparative genomics of hydrocarbon-degrading Desulfosarcina strains.</title>
        <authorList>
            <person name="Watanabe M."/>
            <person name="Kojima H."/>
            <person name="Fukui M."/>
        </authorList>
    </citation>
    <scope>NUCLEOTIDE SEQUENCE [LARGE SCALE GENOMIC DNA]</scope>
    <source>
        <strain evidence="8">oXyS1</strain>
    </source>
</reference>
<evidence type="ECO:0000256" key="4">
    <source>
        <dbReference type="ARBA" id="ARBA00023004"/>
    </source>
</evidence>
<dbReference type="Gene3D" id="6.10.250.1450">
    <property type="match status" value="1"/>
</dbReference>
<dbReference type="InterPro" id="IPR036249">
    <property type="entry name" value="Thioredoxin-like_sf"/>
</dbReference>
<dbReference type="FunFam" id="1.20.1440.230:FF:000001">
    <property type="entry name" value="Mitochondrial NADH dehydrogenase flavoprotein 1"/>
    <property type="match status" value="1"/>
</dbReference>
<keyword evidence="5" id="KW-0411">Iron-sulfur</keyword>
<dbReference type="Pfam" id="PF01512">
    <property type="entry name" value="Complex1_51K"/>
    <property type="match status" value="1"/>
</dbReference>
<dbReference type="Pfam" id="PF10589">
    <property type="entry name" value="NADH_4Fe-4S"/>
    <property type="match status" value="1"/>
</dbReference>
<dbReference type="GO" id="GO:0010181">
    <property type="term" value="F:FMN binding"/>
    <property type="evidence" value="ECO:0007669"/>
    <property type="project" value="InterPro"/>
</dbReference>
<dbReference type="PROSITE" id="PS00645">
    <property type="entry name" value="COMPLEX1_51K_2"/>
    <property type="match status" value="1"/>
</dbReference>
<dbReference type="Gene3D" id="3.10.20.600">
    <property type="match status" value="1"/>
</dbReference>
<dbReference type="SMART" id="SM00928">
    <property type="entry name" value="NADH_4Fe-4S"/>
    <property type="match status" value="1"/>
</dbReference>
<dbReference type="Gene3D" id="3.40.50.11540">
    <property type="entry name" value="NADH-ubiquinone oxidoreductase 51kDa subunit"/>
    <property type="match status" value="1"/>
</dbReference>
<dbReference type="PANTHER" id="PTHR43578">
    <property type="entry name" value="NADH-QUINONE OXIDOREDUCTASE SUBUNIT F"/>
    <property type="match status" value="1"/>
</dbReference>
<dbReference type="SUPFAM" id="SSF142984">
    <property type="entry name" value="Nqo1 middle domain-like"/>
    <property type="match status" value="1"/>
</dbReference>
<protein>
    <submittedName>
        <fullName evidence="7">NADH dehydrogenase</fullName>
    </submittedName>
</protein>
<comment type="similarity">
    <text evidence="1">Belongs to the complex I 51 kDa subunit family.</text>
</comment>
<dbReference type="GO" id="GO:0046872">
    <property type="term" value="F:metal ion binding"/>
    <property type="evidence" value="ECO:0007669"/>
    <property type="project" value="UniProtKB-KW"/>
</dbReference>
<dbReference type="SUPFAM" id="SSF52833">
    <property type="entry name" value="Thioredoxin-like"/>
    <property type="match status" value="1"/>
</dbReference>
<feature type="domain" description="NADH-ubiquinone oxidoreductase 51kDa subunit iron-sulphur binding" evidence="6">
    <location>
        <begin position="417"/>
        <end position="462"/>
    </location>
</feature>
<dbReference type="AlphaFoldDB" id="A0A5K8AJV6"/>